<feature type="signal peptide" evidence="1">
    <location>
        <begin position="1"/>
        <end position="21"/>
    </location>
</feature>
<dbReference type="EMBL" id="FNQO01000002">
    <property type="protein sequence ID" value="SEA16467.1"/>
    <property type="molecule type" value="Genomic_DNA"/>
</dbReference>
<feature type="chain" id="PRO_5011456536" evidence="1">
    <location>
        <begin position="22"/>
        <end position="280"/>
    </location>
</feature>
<dbReference type="Proteomes" id="UP000198658">
    <property type="component" value="Unassembled WGS sequence"/>
</dbReference>
<dbReference type="RefSeq" id="WP_091387882.1">
    <property type="nucleotide sequence ID" value="NZ_FNQO01000002.1"/>
</dbReference>
<dbReference type="Pfam" id="PF11617">
    <property type="entry name" value="Cu-binding_MopE"/>
    <property type="match status" value="1"/>
</dbReference>
<evidence type="ECO:0000313" key="2">
    <source>
        <dbReference type="EMBL" id="SEA16467.1"/>
    </source>
</evidence>
<evidence type="ECO:0000313" key="3">
    <source>
        <dbReference type="Proteomes" id="UP000198658"/>
    </source>
</evidence>
<accession>A0A1H3YYH7</accession>
<reference evidence="3" key="1">
    <citation type="submission" date="2016-10" db="EMBL/GenBank/DDBJ databases">
        <authorList>
            <person name="Varghese N."/>
            <person name="Submissions S."/>
        </authorList>
    </citation>
    <scope>NUCLEOTIDE SEQUENCE [LARGE SCALE GENOMIC DNA]</scope>
    <source>
        <strain evidence="3">CGMCC 1.10657</strain>
    </source>
</reference>
<sequence length="280" mass="29785">MTRLNIILTAILSTVAQIASADVPVQMDVSYSECEIISGGLDLGLSELPQSIDATFTFLSPSFPPPADVLFTPTVLSASLTVGDASVDENDLIEPLALQFNDDIDTGERLISSISYTFDREFLLAACPPNVNCSIHLPNDVAELRVIGYAGADVETGQILFEYYCPRSDESYQEVVCSDADGDGYGSPGNVACSAGPETDCDDTDAAINPGAFELPGNTTDENCDMALTCDPDGDWKNHGQYQRCVTEEVDLLVNTGVLTVEEGDALINDAAQSDTGKDN</sequence>
<protein>
    <submittedName>
        <fullName evidence="2">Putative metal-binding motif-containing protein</fullName>
    </submittedName>
</protein>
<keyword evidence="3" id="KW-1185">Reference proteome</keyword>
<dbReference type="STRING" id="658218.SAMN05216562_2060"/>
<keyword evidence="1" id="KW-0732">Signal</keyword>
<organism evidence="2 3">
    <name type="scientific">Microbulbifer marinus</name>
    <dbReference type="NCBI Taxonomy" id="658218"/>
    <lineage>
        <taxon>Bacteria</taxon>
        <taxon>Pseudomonadati</taxon>
        <taxon>Pseudomonadota</taxon>
        <taxon>Gammaproteobacteria</taxon>
        <taxon>Cellvibrionales</taxon>
        <taxon>Microbulbiferaceae</taxon>
        <taxon>Microbulbifer</taxon>
    </lineage>
</organism>
<dbReference type="AlphaFoldDB" id="A0A1H3YYH7"/>
<dbReference type="OrthoDB" id="6236227at2"/>
<evidence type="ECO:0000256" key="1">
    <source>
        <dbReference type="SAM" id="SignalP"/>
    </source>
</evidence>
<name>A0A1H3YYH7_9GAMM</name>
<gene>
    <name evidence="2" type="ORF">SAMN05216562_2060</name>
</gene>
<proteinExistence type="predicted"/>
<dbReference type="InterPro" id="IPR021655">
    <property type="entry name" value="Put_metal-bd"/>
</dbReference>